<evidence type="ECO:0000313" key="1">
    <source>
        <dbReference type="EMBL" id="CBH18691.1"/>
    </source>
</evidence>
<protein>
    <submittedName>
        <fullName evidence="1">Uncharacterized protein</fullName>
    </submittedName>
</protein>
<dbReference type="GeneID" id="23867031"/>
<sequence>MSGLCNPTPRPPTHTHVEKGADDILRITWHVYTYIGQRHKFVRALQTRTHICLQVAPRILSNTMETKVSERTRYHRLLTERGFSNRIAHSEKWRKCSMLCRNLHPTSSCLRCWIVIKARNNNNNTEPFIYQQQPPICRLIW</sequence>
<proteinExistence type="predicted"/>
<dbReference type="Proteomes" id="UP000002316">
    <property type="component" value="Chromosome 11"/>
</dbReference>
<dbReference type="AlphaFoldDB" id="D0AAJ0"/>
<reference evidence="2" key="1">
    <citation type="journal article" date="2010" name="PLoS Negl. Trop. Dis.">
        <title>The genome sequence of Trypanosoma brucei gambiense, causative agent of chronic human african trypanosomiasis.</title>
        <authorList>
            <person name="Jackson A.P."/>
            <person name="Sanders M."/>
            <person name="Berry A."/>
            <person name="McQuillan J."/>
            <person name="Aslett M.A."/>
            <person name="Quail M.A."/>
            <person name="Chukualim B."/>
            <person name="Capewell P."/>
            <person name="MacLeod A."/>
            <person name="Melville S.E."/>
            <person name="Gibson W."/>
            <person name="Barry J.D."/>
            <person name="Berriman M."/>
            <person name="Hertz-Fowler C."/>
        </authorList>
    </citation>
    <scope>NUCLEOTIDE SEQUENCE [LARGE SCALE GENOMIC DNA]</scope>
    <source>
        <strain evidence="2">MHOM/CI/86/DAL972</strain>
    </source>
</reference>
<dbReference type="EMBL" id="FN554974">
    <property type="protein sequence ID" value="CBH18691.1"/>
    <property type="molecule type" value="Genomic_DNA"/>
</dbReference>
<evidence type="ECO:0000313" key="2">
    <source>
        <dbReference type="Proteomes" id="UP000002316"/>
    </source>
</evidence>
<accession>D0AAJ0</accession>
<dbReference type="RefSeq" id="XP_011780955.1">
    <property type="nucleotide sequence ID" value="XM_011782653.1"/>
</dbReference>
<organism evidence="1 2">
    <name type="scientific">Trypanosoma brucei gambiense (strain MHOM/CI/86/DAL972)</name>
    <dbReference type="NCBI Taxonomy" id="679716"/>
    <lineage>
        <taxon>Eukaryota</taxon>
        <taxon>Discoba</taxon>
        <taxon>Euglenozoa</taxon>
        <taxon>Kinetoplastea</taxon>
        <taxon>Metakinetoplastina</taxon>
        <taxon>Trypanosomatida</taxon>
        <taxon>Trypanosomatidae</taxon>
        <taxon>Trypanosoma</taxon>
    </lineage>
</organism>
<name>D0AAJ0_TRYB9</name>
<gene>
    <name evidence="1" type="ORF">TbgDal_XI18110</name>
</gene>
<dbReference type="KEGG" id="tbg:TbgDal_XI18110"/>